<proteinExistence type="predicted"/>
<evidence type="ECO:0000313" key="2">
    <source>
        <dbReference type="Proteomes" id="UP000494109"/>
    </source>
</evidence>
<reference evidence="1 2" key="1">
    <citation type="submission" date="2019-09" db="EMBL/GenBank/DDBJ databases">
        <authorList>
            <person name="Depoorter E."/>
        </authorList>
    </citation>
    <scope>NUCLEOTIDE SEQUENCE [LARGE SCALE GENOMIC DNA]</scope>
    <source>
        <strain evidence="1">R-71033</strain>
    </source>
</reference>
<dbReference type="Proteomes" id="UP000494109">
    <property type="component" value="Unassembled WGS sequence"/>
</dbReference>
<evidence type="ECO:0000313" key="1">
    <source>
        <dbReference type="EMBL" id="VWD26915.1"/>
    </source>
</evidence>
<sequence>MSPWSNNALAIGVGTREVVVGVRTSVPWRLHRRTLAGDPVSIGIPDERFGSETGVLDALRAAFAAPPDAAADATVSASTAQAHDAHVPAHGKTPPKRSAHIVLDDFWCRHAILRGDFRTLRTRELETIALAHFSDTYGIDVESLMVRFCVQPGGRALFASALSRTLYDGIHDVGAAAEVRVRSLRSGLPETLNRLAAKSDGDALLLVAADALLQAVVIERGGWTAYDAQRLFPGELGDASRLAELAEQLFERSATRAGLKSGDCTVYLPALDTDAAPFEARFAAAIRPALPALDGSPARRLMEYAP</sequence>
<name>A0A6P2Z4F6_9BURK</name>
<protein>
    <submittedName>
        <fullName evidence="1">Uncharacterized protein</fullName>
    </submittedName>
</protein>
<organism evidence="1 2">
    <name type="scientific">Burkholderia contaminans</name>
    <dbReference type="NCBI Taxonomy" id="488447"/>
    <lineage>
        <taxon>Bacteria</taxon>
        <taxon>Pseudomonadati</taxon>
        <taxon>Pseudomonadota</taxon>
        <taxon>Betaproteobacteria</taxon>
        <taxon>Burkholderiales</taxon>
        <taxon>Burkholderiaceae</taxon>
        <taxon>Burkholderia</taxon>
        <taxon>Burkholderia cepacia complex</taxon>
    </lineage>
</organism>
<dbReference type="RefSeq" id="WP_174945743.1">
    <property type="nucleotide sequence ID" value="NZ_CABVQS010000014.1"/>
</dbReference>
<dbReference type="EMBL" id="CABVQS010000014">
    <property type="protein sequence ID" value="VWD26915.1"/>
    <property type="molecule type" value="Genomic_DNA"/>
</dbReference>
<dbReference type="AlphaFoldDB" id="A0A6P2Z4F6"/>
<accession>A0A6P2Z4F6</accession>
<gene>
    <name evidence="1" type="ORF">BCO71033_03589</name>
</gene>